<dbReference type="GO" id="GO:0004048">
    <property type="term" value="F:anthranilate phosphoribosyltransferase activity"/>
    <property type="evidence" value="ECO:0007669"/>
    <property type="project" value="UniProtKB-EC"/>
</dbReference>
<keyword evidence="5" id="KW-0808">Transferase</keyword>
<keyword evidence="6" id="KW-0822">Tryptophan biosynthesis</keyword>
<keyword evidence="7" id="KW-0057">Aromatic amino acid biosynthesis</keyword>
<dbReference type="GO" id="GO:0005829">
    <property type="term" value="C:cytosol"/>
    <property type="evidence" value="ECO:0007669"/>
    <property type="project" value="TreeGrafter"/>
</dbReference>
<evidence type="ECO:0000259" key="10">
    <source>
        <dbReference type="Pfam" id="PF00591"/>
    </source>
</evidence>
<dbReference type="STRING" id="2282107.A0A286UB57"/>
<dbReference type="Pfam" id="PF00591">
    <property type="entry name" value="Glycos_transf_3"/>
    <property type="match status" value="1"/>
</dbReference>
<proteinExistence type="inferred from homology"/>
<keyword evidence="3" id="KW-0028">Amino-acid biosynthesis</keyword>
<dbReference type="FunFam" id="3.40.1030.10:FF:000002">
    <property type="entry name" value="Anthranilate phosphoribosyltransferase"/>
    <property type="match status" value="1"/>
</dbReference>
<dbReference type="InterPro" id="IPR005940">
    <property type="entry name" value="Anthranilate_Pribosyl_Tfrase"/>
</dbReference>
<evidence type="ECO:0000256" key="9">
    <source>
        <dbReference type="ARBA" id="ARBA00071401"/>
    </source>
</evidence>
<evidence type="ECO:0000256" key="2">
    <source>
        <dbReference type="ARBA" id="ARBA00011948"/>
    </source>
</evidence>
<dbReference type="Gene3D" id="3.40.1030.10">
    <property type="entry name" value="Nucleoside phosphorylase/phosphoribosyltransferase catalytic domain"/>
    <property type="match status" value="1"/>
</dbReference>
<accession>A0A286UB57</accession>
<dbReference type="NCBIfam" id="TIGR01245">
    <property type="entry name" value="trpD"/>
    <property type="match status" value="1"/>
</dbReference>
<evidence type="ECO:0000313" key="11">
    <source>
        <dbReference type="EMBL" id="PAV16821.1"/>
    </source>
</evidence>
<dbReference type="InParanoid" id="A0A286UB57"/>
<evidence type="ECO:0000256" key="5">
    <source>
        <dbReference type="ARBA" id="ARBA00022679"/>
    </source>
</evidence>
<dbReference type="Proteomes" id="UP000217199">
    <property type="component" value="Unassembled WGS sequence"/>
</dbReference>
<feature type="domain" description="Glycosyl transferase family 3" evidence="10">
    <location>
        <begin position="97"/>
        <end position="381"/>
    </location>
</feature>
<dbReference type="HAMAP" id="MF_00211">
    <property type="entry name" value="TrpD"/>
    <property type="match status" value="1"/>
</dbReference>
<evidence type="ECO:0000256" key="7">
    <source>
        <dbReference type="ARBA" id="ARBA00023141"/>
    </source>
</evidence>
<evidence type="ECO:0000256" key="3">
    <source>
        <dbReference type="ARBA" id="ARBA00022605"/>
    </source>
</evidence>
<dbReference type="PANTHER" id="PTHR43285">
    <property type="entry name" value="ANTHRANILATE PHOSPHORIBOSYLTRANSFERASE"/>
    <property type="match status" value="1"/>
</dbReference>
<dbReference type="GO" id="GO:0000162">
    <property type="term" value="P:L-tryptophan biosynthetic process"/>
    <property type="evidence" value="ECO:0007669"/>
    <property type="project" value="UniProtKB-KW"/>
</dbReference>
<evidence type="ECO:0000313" key="12">
    <source>
        <dbReference type="Proteomes" id="UP000217199"/>
    </source>
</evidence>
<dbReference type="OrthoDB" id="427800at2759"/>
<dbReference type="AlphaFoldDB" id="A0A286UB57"/>
<evidence type="ECO:0000256" key="6">
    <source>
        <dbReference type="ARBA" id="ARBA00022822"/>
    </source>
</evidence>
<keyword evidence="4 11" id="KW-0328">Glycosyltransferase</keyword>
<organism evidence="11 12">
    <name type="scientific">Pyrrhoderma noxium</name>
    <dbReference type="NCBI Taxonomy" id="2282107"/>
    <lineage>
        <taxon>Eukaryota</taxon>
        <taxon>Fungi</taxon>
        <taxon>Dikarya</taxon>
        <taxon>Basidiomycota</taxon>
        <taxon>Agaricomycotina</taxon>
        <taxon>Agaricomycetes</taxon>
        <taxon>Hymenochaetales</taxon>
        <taxon>Hymenochaetaceae</taxon>
        <taxon>Pyrrhoderma</taxon>
    </lineage>
</organism>
<dbReference type="InterPro" id="IPR000312">
    <property type="entry name" value="Glycosyl_Trfase_fam3"/>
</dbReference>
<dbReference type="InterPro" id="IPR035902">
    <property type="entry name" value="Nuc_phospho_transferase"/>
</dbReference>
<dbReference type="EC" id="2.4.2.18" evidence="2"/>
<comment type="similarity">
    <text evidence="8">Belongs to the anthranilate phosphoribosyltransferase family.</text>
</comment>
<reference evidence="11 12" key="1">
    <citation type="journal article" date="2017" name="Mol. Ecol.">
        <title>Comparative and population genomic landscape of Phellinus noxius: A hypervariable fungus causing root rot in trees.</title>
        <authorList>
            <person name="Chung C.L."/>
            <person name="Lee T.J."/>
            <person name="Akiba M."/>
            <person name="Lee H.H."/>
            <person name="Kuo T.H."/>
            <person name="Liu D."/>
            <person name="Ke H.M."/>
            <person name="Yokoi T."/>
            <person name="Roa M.B."/>
            <person name="Lu M.J."/>
            <person name="Chang Y.Y."/>
            <person name="Ann P.J."/>
            <person name="Tsai J.N."/>
            <person name="Chen C.Y."/>
            <person name="Tzean S.S."/>
            <person name="Ota Y."/>
            <person name="Hattori T."/>
            <person name="Sahashi N."/>
            <person name="Liou R.F."/>
            <person name="Kikuchi T."/>
            <person name="Tsai I.J."/>
        </authorList>
    </citation>
    <scope>NUCLEOTIDE SEQUENCE [LARGE SCALE GENOMIC DNA]</scope>
    <source>
        <strain evidence="11 12">FFPRI411160</strain>
    </source>
</reference>
<comment type="caution">
    <text evidence="11">The sequence shown here is derived from an EMBL/GenBank/DDBJ whole genome shotgun (WGS) entry which is preliminary data.</text>
</comment>
<keyword evidence="12" id="KW-1185">Reference proteome</keyword>
<name>A0A286UB57_9AGAM</name>
<sequence length="400" mass="41621">MATSAQSLSSDTFKPLLSRLVDDPSAFTPSDLTNSLSHILHDGPPSSAISPTQIGAFLTALHMHRIDKQPEMLLAAADYLRSKSIKAIVEHGEDDFIVDIVGTGGDGWNTFNVSTTAAIVAAGAGARVCKHGSRASTSSSGSADLLQSLGCVFTPPPSTTNTTANGSPTIPRIPFTFLLAPLYHPTLSILSPHRKSLPFRTMFNILGPLINPANPNGIVIGVADKELGGVFARCLRDGGRGAGSGRGARRALVVCGEEGLDEISCAGGTYVWEVREGGEIVEGRLDPVRDFGVGGLHALSEVSGGTPEENAKTFLSVLGGGGAGTGTVIGSDNKDGKDENEAVKDFVLLNASALLVVAGLASDYKHGVKLARESIDSGNALKAFEQFREECSKRAGQEKA</sequence>
<comment type="pathway">
    <text evidence="1">Amino-acid biosynthesis; L-tryptophan biosynthesis; L-tryptophan from chorismate: step 2/5.</text>
</comment>
<gene>
    <name evidence="11" type="ORF">PNOK_0688500</name>
</gene>
<dbReference type="SUPFAM" id="SSF52418">
    <property type="entry name" value="Nucleoside phosphorylase/phosphoribosyltransferase catalytic domain"/>
    <property type="match status" value="1"/>
</dbReference>
<dbReference type="FunCoup" id="A0A286UB57">
    <property type="interactions" value="364"/>
</dbReference>
<dbReference type="Gene3D" id="1.20.970.10">
    <property type="entry name" value="Transferase, Pyrimidine Nucleoside Phosphorylase, Chain C"/>
    <property type="match status" value="1"/>
</dbReference>
<evidence type="ECO:0000256" key="1">
    <source>
        <dbReference type="ARBA" id="ARBA00004907"/>
    </source>
</evidence>
<protein>
    <recommendedName>
        <fullName evidence="9">Anthranilate phosphoribosyltransferase</fullName>
        <ecNumber evidence="2">2.4.2.18</ecNumber>
    </recommendedName>
</protein>
<dbReference type="PANTHER" id="PTHR43285:SF2">
    <property type="entry name" value="ANTHRANILATE PHOSPHORIBOSYLTRANSFERASE"/>
    <property type="match status" value="1"/>
</dbReference>
<evidence type="ECO:0000256" key="4">
    <source>
        <dbReference type="ARBA" id="ARBA00022676"/>
    </source>
</evidence>
<evidence type="ECO:0000256" key="8">
    <source>
        <dbReference type="ARBA" id="ARBA00061500"/>
    </source>
</evidence>
<dbReference type="EMBL" id="NBII01000007">
    <property type="protein sequence ID" value="PAV16821.1"/>
    <property type="molecule type" value="Genomic_DNA"/>
</dbReference>